<dbReference type="EMBL" id="BTGU01000154">
    <property type="protein sequence ID" value="GMN63622.1"/>
    <property type="molecule type" value="Genomic_DNA"/>
</dbReference>
<organism evidence="1 2">
    <name type="scientific">Ficus carica</name>
    <name type="common">Common fig</name>
    <dbReference type="NCBI Taxonomy" id="3494"/>
    <lineage>
        <taxon>Eukaryota</taxon>
        <taxon>Viridiplantae</taxon>
        <taxon>Streptophyta</taxon>
        <taxon>Embryophyta</taxon>
        <taxon>Tracheophyta</taxon>
        <taxon>Spermatophyta</taxon>
        <taxon>Magnoliopsida</taxon>
        <taxon>eudicotyledons</taxon>
        <taxon>Gunneridae</taxon>
        <taxon>Pentapetalae</taxon>
        <taxon>rosids</taxon>
        <taxon>fabids</taxon>
        <taxon>Rosales</taxon>
        <taxon>Moraceae</taxon>
        <taxon>Ficeae</taxon>
        <taxon>Ficus</taxon>
    </lineage>
</organism>
<name>A0AA88J713_FICCA</name>
<gene>
    <name evidence="1" type="ORF">TIFTF001_032710</name>
</gene>
<comment type="caution">
    <text evidence="1">The sequence shown here is derived from an EMBL/GenBank/DDBJ whole genome shotgun (WGS) entry which is preliminary data.</text>
</comment>
<protein>
    <submittedName>
        <fullName evidence="1">Uncharacterized protein</fullName>
    </submittedName>
</protein>
<dbReference type="Proteomes" id="UP001187192">
    <property type="component" value="Unassembled WGS sequence"/>
</dbReference>
<accession>A0AA88J713</accession>
<evidence type="ECO:0000313" key="2">
    <source>
        <dbReference type="Proteomes" id="UP001187192"/>
    </source>
</evidence>
<proteinExistence type="predicted"/>
<dbReference type="Gramene" id="FCD_00022750-RA">
    <property type="protein sequence ID" value="FCD_00022750-RA:cds"/>
    <property type="gene ID" value="FCD_00022750"/>
</dbReference>
<keyword evidence="2" id="KW-1185">Reference proteome</keyword>
<evidence type="ECO:0000313" key="1">
    <source>
        <dbReference type="EMBL" id="GMN63622.1"/>
    </source>
</evidence>
<reference evidence="1" key="1">
    <citation type="submission" date="2023-07" db="EMBL/GenBank/DDBJ databases">
        <title>draft genome sequence of fig (Ficus carica).</title>
        <authorList>
            <person name="Takahashi T."/>
            <person name="Nishimura K."/>
        </authorList>
    </citation>
    <scope>NUCLEOTIDE SEQUENCE</scope>
</reference>
<sequence length="85" mass="9265">MTKSWLLLTPPAVTTDARTHEIVASPNAATGHYRRQNSRNRGLGNKVAAASPEFSPCSSDLCDPRWVVRGLADANPLPLRRREAA</sequence>
<dbReference type="AlphaFoldDB" id="A0AA88J713"/>